<proteinExistence type="predicted"/>
<dbReference type="RefSeq" id="WP_342469070.1">
    <property type="nucleotide sequence ID" value="NZ_JBHSNQ010000082.1"/>
</dbReference>
<evidence type="ECO:0000256" key="1">
    <source>
        <dbReference type="SAM" id="Phobius"/>
    </source>
</evidence>
<name>A0ABW0RCT9_9BACL</name>
<evidence type="ECO:0000313" key="3">
    <source>
        <dbReference type="Proteomes" id="UP001595978"/>
    </source>
</evidence>
<feature type="transmembrane region" description="Helical" evidence="1">
    <location>
        <begin position="12"/>
        <end position="34"/>
    </location>
</feature>
<accession>A0ABW0RCT9</accession>
<keyword evidence="3" id="KW-1185">Reference proteome</keyword>
<comment type="caution">
    <text evidence="2">The sequence shown here is derived from an EMBL/GenBank/DDBJ whole genome shotgun (WGS) entry which is preliminary data.</text>
</comment>
<gene>
    <name evidence="2" type="ORF">ACFPOH_10615</name>
</gene>
<evidence type="ECO:0000313" key="2">
    <source>
        <dbReference type="EMBL" id="MFC5542218.1"/>
    </source>
</evidence>
<keyword evidence="1" id="KW-1133">Transmembrane helix</keyword>
<protein>
    <submittedName>
        <fullName evidence="2">Uncharacterized protein</fullName>
    </submittedName>
</protein>
<keyword evidence="1" id="KW-0812">Transmembrane</keyword>
<dbReference type="Proteomes" id="UP001595978">
    <property type="component" value="Unassembled WGS sequence"/>
</dbReference>
<dbReference type="EMBL" id="JBHSNQ010000082">
    <property type="protein sequence ID" value="MFC5542218.1"/>
    <property type="molecule type" value="Genomic_DNA"/>
</dbReference>
<organism evidence="2 3">
    <name type="scientific">Ureibacillus suwonensis</name>
    <dbReference type="NCBI Taxonomy" id="313007"/>
    <lineage>
        <taxon>Bacteria</taxon>
        <taxon>Bacillati</taxon>
        <taxon>Bacillota</taxon>
        <taxon>Bacilli</taxon>
        <taxon>Bacillales</taxon>
        <taxon>Caryophanaceae</taxon>
        <taxon>Ureibacillus</taxon>
    </lineage>
</organism>
<keyword evidence="1" id="KW-0472">Membrane</keyword>
<sequence length="211" mass="23658">MKFPHIIGRREMMRAALLGSITGLVGVLVFILILNSMDSTYTEKTKQNDLIPVSSQNTEKTGEEERFTEQFFANQHGVFSTFEKATEFVYGYPSLNTSAVVEIDGSFYVWSSVATTKEGVVLSEDPPSFVKPFTLSAAGCKKPELQNIPSLLKNKDPSKINFQGDEKEEKMPSDWETITYALSSISSDSSVVRMHLLAHYFTENDCLKIKF</sequence>
<reference evidence="3" key="1">
    <citation type="journal article" date="2019" name="Int. J. Syst. Evol. Microbiol.">
        <title>The Global Catalogue of Microorganisms (GCM) 10K type strain sequencing project: providing services to taxonomists for standard genome sequencing and annotation.</title>
        <authorList>
            <consortium name="The Broad Institute Genomics Platform"/>
            <consortium name="The Broad Institute Genome Sequencing Center for Infectious Disease"/>
            <person name="Wu L."/>
            <person name="Ma J."/>
        </authorList>
    </citation>
    <scope>NUCLEOTIDE SEQUENCE [LARGE SCALE GENOMIC DNA]</scope>
    <source>
        <strain evidence="3">CCUG 56331</strain>
    </source>
</reference>